<dbReference type="GO" id="GO:0008270">
    <property type="term" value="F:zinc ion binding"/>
    <property type="evidence" value="ECO:0007669"/>
    <property type="project" value="UniProtKB-KW"/>
</dbReference>
<keyword evidence="5" id="KW-1185">Reference proteome</keyword>
<reference evidence="4 5" key="1">
    <citation type="submission" date="2019-01" db="EMBL/GenBank/DDBJ databases">
        <title>Sequencing of cultivated peanut Arachis hypogaea provides insights into genome evolution and oil improvement.</title>
        <authorList>
            <person name="Chen X."/>
        </authorList>
    </citation>
    <scope>NUCLEOTIDE SEQUENCE [LARGE SCALE GENOMIC DNA]</scope>
    <source>
        <strain evidence="5">cv. Fuhuasheng</strain>
        <tissue evidence="4">Leaves</tissue>
    </source>
</reference>
<comment type="caution">
    <text evidence="4">The sequence shown here is derived from an EMBL/GenBank/DDBJ whole genome shotgun (WGS) entry which is preliminary data.</text>
</comment>
<evidence type="ECO:0000259" key="3">
    <source>
        <dbReference type="PROSITE" id="PS50158"/>
    </source>
</evidence>
<evidence type="ECO:0000313" key="5">
    <source>
        <dbReference type="Proteomes" id="UP000289738"/>
    </source>
</evidence>
<dbReference type="SUPFAM" id="SSF57756">
    <property type="entry name" value="Retrovirus zinc finger-like domains"/>
    <property type="match status" value="1"/>
</dbReference>
<evidence type="ECO:0000256" key="1">
    <source>
        <dbReference type="PROSITE-ProRule" id="PRU00047"/>
    </source>
</evidence>
<proteinExistence type="predicted"/>
<evidence type="ECO:0000313" key="4">
    <source>
        <dbReference type="EMBL" id="RYR12116.1"/>
    </source>
</evidence>
<feature type="domain" description="CCHC-type" evidence="3">
    <location>
        <begin position="49"/>
        <end position="63"/>
    </location>
</feature>
<dbReference type="GO" id="GO:0003676">
    <property type="term" value="F:nucleic acid binding"/>
    <property type="evidence" value="ECO:0007669"/>
    <property type="project" value="InterPro"/>
</dbReference>
<keyword evidence="1" id="KW-0863">Zinc-finger</keyword>
<keyword evidence="1" id="KW-0479">Metal-binding</keyword>
<dbReference type="AlphaFoldDB" id="A0A444ZD67"/>
<dbReference type="InterPro" id="IPR001878">
    <property type="entry name" value="Znf_CCHC"/>
</dbReference>
<name>A0A444ZD67_ARAHY</name>
<dbReference type="PROSITE" id="PS50158">
    <property type="entry name" value="ZF_CCHC"/>
    <property type="match status" value="1"/>
</dbReference>
<accession>A0A444ZD67</accession>
<evidence type="ECO:0000256" key="2">
    <source>
        <dbReference type="SAM" id="MobiDB-lite"/>
    </source>
</evidence>
<dbReference type="InterPro" id="IPR036875">
    <property type="entry name" value="Znf_CCHC_sf"/>
</dbReference>
<organism evidence="4 5">
    <name type="scientific">Arachis hypogaea</name>
    <name type="common">Peanut</name>
    <dbReference type="NCBI Taxonomy" id="3818"/>
    <lineage>
        <taxon>Eukaryota</taxon>
        <taxon>Viridiplantae</taxon>
        <taxon>Streptophyta</taxon>
        <taxon>Embryophyta</taxon>
        <taxon>Tracheophyta</taxon>
        <taxon>Spermatophyta</taxon>
        <taxon>Magnoliopsida</taxon>
        <taxon>eudicotyledons</taxon>
        <taxon>Gunneridae</taxon>
        <taxon>Pentapetalae</taxon>
        <taxon>rosids</taxon>
        <taxon>fabids</taxon>
        <taxon>Fabales</taxon>
        <taxon>Fabaceae</taxon>
        <taxon>Papilionoideae</taxon>
        <taxon>50 kb inversion clade</taxon>
        <taxon>dalbergioids sensu lato</taxon>
        <taxon>Dalbergieae</taxon>
        <taxon>Pterocarpus clade</taxon>
        <taxon>Arachis</taxon>
    </lineage>
</organism>
<sequence>MEKTGSSAPILPPVKIKPGRPTMNRRKDKDEQPVGSKTRMKIKYNSILCLYCGEVGHNRRTCKVKKQEEAAEQARLMQLQLAVVTALVDANAQHAPKGTPIDPVAQDPTNPPAATSNAPIEMILDQSDGVPVTQEFQPLSVSSQLHVKKGKATTPASPQLAAIATISVSAETIKGTSSATAKKLASLKTFVPTSGFKHPRKKDKDV</sequence>
<gene>
    <name evidence="4" type="ORF">Ahy_B04g069654</name>
</gene>
<feature type="region of interest" description="Disordered" evidence="2">
    <location>
        <begin position="1"/>
        <end position="37"/>
    </location>
</feature>
<dbReference type="Proteomes" id="UP000289738">
    <property type="component" value="Chromosome B04"/>
</dbReference>
<keyword evidence="1" id="KW-0862">Zinc</keyword>
<dbReference type="EMBL" id="SDMP01000014">
    <property type="protein sequence ID" value="RYR12116.1"/>
    <property type="molecule type" value="Genomic_DNA"/>
</dbReference>
<protein>
    <recommendedName>
        <fullName evidence="3">CCHC-type domain-containing protein</fullName>
    </recommendedName>
</protein>